<dbReference type="EMBL" id="LXQA010714920">
    <property type="protein sequence ID" value="MCI67334.1"/>
    <property type="molecule type" value="Genomic_DNA"/>
</dbReference>
<keyword evidence="2" id="KW-1185">Reference proteome</keyword>
<proteinExistence type="predicted"/>
<reference evidence="1 2" key="1">
    <citation type="journal article" date="2018" name="Front. Plant Sci.">
        <title>Red Clover (Trifolium pratense) and Zigzag Clover (T. medium) - A Picture of Genomic Similarities and Differences.</title>
        <authorList>
            <person name="Dluhosova J."/>
            <person name="Istvanek J."/>
            <person name="Nedelnik J."/>
            <person name="Repkova J."/>
        </authorList>
    </citation>
    <scope>NUCLEOTIDE SEQUENCE [LARGE SCALE GENOMIC DNA]</scope>
    <source>
        <strain evidence="2">cv. 10/8</strain>
        <tissue evidence="1">Leaf</tissue>
    </source>
</reference>
<name>A0A392U3Q7_9FABA</name>
<evidence type="ECO:0000313" key="1">
    <source>
        <dbReference type="EMBL" id="MCI67334.1"/>
    </source>
</evidence>
<dbReference type="Proteomes" id="UP000265520">
    <property type="component" value="Unassembled WGS sequence"/>
</dbReference>
<comment type="caution">
    <text evidence="1">The sequence shown here is derived from an EMBL/GenBank/DDBJ whole genome shotgun (WGS) entry which is preliminary data.</text>
</comment>
<sequence length="15" mass="1672">MAQISIQIRVVGLML</sequence>
<evidence type="ECO:0000313" key="2">
    <source>
        <dbReference type="Proteomes" id="UP000265520"/>
    </source>
</evidence>
<protein>
    <submittedName>
        <fullName evidence="1">Uncharacterized protein</fullName>
    </submittedName>
</protein>
<feature type="non-terminal residue" evidence="1">
    <location>
        <position position="15"/>
    </location>
</feature>
<organism evidence="1 2">
    <name type="scientific">Trifolium medium</name>
    <dbReference type="NCBI Taxonomy" id="97028"/>
    <lineage>
        <taxon>Eukaryota</taxon>
        <taxon>Viridiplantae</taxon>
        <taxon>Streptophyta</taxon>
        <taxon>Embryophyta</taxon>
        <taxon>Tracheophyta</taxon>
        <taxon>Spermatophyta</taxon>
        <taxon>Magnoliopsida</taxon>
        <taxon>eudicotyledons</taxon>
        <taxon>Gunneridae</taxon>
        <taxon>Pentapetalae</taxon>
        <taxon>rosids</taxon>
        <taxon>fabids</taxon>
        <taxon>Fabales</taxon>
        <taxon>Fabaceae</taxon>
        <taxon>Papilionoideae</taxon>
        <taxon>50 kb inversion clade</taxon>
        <taxon>NPAAA clade</taxon>
        <taxon>Hologalegina</taxon>
        <taxon>IRL clade</taxon>
        <taxon>Trifolieae</taxon>
        <taxon>Trifolium</taxon>
    </lineage>
</organism>
<accession>A0A392U3Q7</accession>